<proteinExistence type="predicted"/>
<organism evidence="1 2">
    <name type="scientific">Armatimonas rosea</name>
    <dbReference type="NCBI Taxonomy" id="685828"/>
    <lineage>
        <taxon>Bacteria</taxon>
        <taxon>Bacillati</taxon>
        <taxon>Armatimonadota</taxon>
        <taxon>Armatimonadia</taxon>
        <taxon>Armatimonadales</taxon>
        <taxon>Armatimonadaceae</taxon>
        <taxon>Armatimonas</taxon>
    </lineage>
</organism>
<comment type="caution">
    <text evidence="1">The sequence shown here is derived from an EMBL/GenBank/DDBJ whole genome shotgun (WGS) entry which is preliminary data.</text>
</comment>
<dbReference type="InterPro" id="IPR015867">
    <property type="entry name" value="N-reg_PII/ATP_PRibTrfase_C"/>
</dbReference>
<reference evidence="1 2" key="1">
    <citation type="submission" date="2020-08" db="EMBL/GenBank/DDBJ databases">
        <title>Genomic Encyclopedia of Type Strains, Phase IV (KMG-IV): sequencing the most valuable type-strain genomes for metagenomic binning, comparative biology and taxonomic classification.</title>
        <authorList>
            <person name="Goeker M."/>
        </authorList>
    </citation>
    <scope>NUCLEOTIDE SEQUENCE [LARGE SCALE GENOMIC DNA]</scope>
    <source>
        <strain evidence="1 2">DSM 23562</strain>
    </source>
</reference>
<evidence type="ECO:0000313" key="2">
    <source>
        <dbReference type="Proteomes" id="UP000520814"/>
    </source>
</evidence>
<protein>
    <submittedName>
        <fullName evidence="1">Uncharacterized protein YaaQ</fullName>
    </submittedName>
</protein>
<dbReference type="AlphaFoldDB" id="A0A7W9SVI8"/>
<keyword evidence="2" id="KW-1185">Reference proteome</keyword>
<dbReference type="Proteomes" id="UP000520814">
    <property type="component" value="Unassembled WGS sequence"/>
</dbReference>
<sequence>MERVLGLINEASKSRKQYVNVLPPDAGPVGTFIPSPVEVEVGGAIAWVVDVERFERF</sequence>
<evidence type="ECO:0000313" key="1">
    <source>
        <dbReference type="EMBL" id="MBB6053466.1"/>
    </source>
</evidence>
<dbReference type="InterPro" id="IPR010375">
    <property type="entry name" value="CdAMP_rec"/>
</dbReference>
<dbReference type="EMBL" id="JACHGW010000007">
    <property type="protein sequence ID" value="MBB6053466.1"/>
    <property type="molecule type" value="Genomic_DNA"/>
</dbReference>
<dbReference type="Gene3D" id="3.30.70.120">
    <property type="match status" value="1"/>
</dbReference>
<accession>A0A7W9SVI8</accession>
<dbReference type="Pfam" id="PF06153">
    <property type="entry name" value="CdAMP_rec"/>
    <property type="match status" value="1"/>
</dbReference>
<gene>
    <name evidence="1" type="ORF">HNQ39_005301</name>
</gene>
<name>A0A7W9SVI8_ARMRO</name>